<accession>A0A454XQX1</accession>
<dbReference type="AlphaFoldDB" id="A0A454XQX1"/>
<organism evidence="1 2">
    <name type="scientific">Pristionchus pacificus</name>
    <name type="common">Parasitic nematode worm</name>
    <dbReference type="NCBI Taxonomy" id="54126"/>
    <lineage>
        <taxon>Eukaryota</taxon>
        <taxon>Metazoa</taxon>
        <taxon>Ecdysozoa</taxon>
        <taxon>Nematoda</taxon>
        <taxon>Chromadorea</taxon>
        <taxon>Rhabditida</taxon>
        <taxon>Rhabditina</taxon>
        <taxon>Diplogasteromorpha</taxon>
        <taxon>Diplogasteroidea</taxon>
        <taxon>Neodiplogasteridae</taxon>
        <taxon>Pristionchus</taxon>
    </lineage>
</organism>
<accession>A0A8R1U9M0</accession>
<dbReference type="EnsemblMetazoa" id="PPA11611.1">
    <property type="protein sequence ID" value="PPA11611.1"/>
    <property type="gene ID" value="WBGene00101165"/>
</dbReference>
<evidence type="ECO:0000313" key="2">
    <source>
        <dbReference type="Proteomes" id="UP000005239"/>
    </source>
</evidence>
<proteinExistence type="predicted"/>
<gene>
    <name evidence="1" type="primary">WBGene00101165</name>
</gene>
<protein>
    <submittedName>
        <fullName evidence="1">Uncharacterized protein</fullName>
    </submittedName>
</protein>
<evidence type="ECO:0000313" key="1">
    <source>
        <dbReference type="EnsemblMetazoa" id="PPA11611.1"/>
    </source>
</evidence>
<dbReference type="Proteomes" id="UP000005239">
    <property type="component" value="Unassembled WGS sequence"/>
</dbReference>
<reference evidence="2" key="1">
    <citation type="journal article" date="2008" name="Nat. Genet.">
        <title>The Pristionchus pacificus genome provides a unique perspective on nematode lifestyle and parasitism.</title>
        <authorList>
            <person name="Dieterich C."/>
            <person name="Clifton S.W."/>
            <person name="Schuster L.N."/>
            <person name="Chinwalla A."/>
            <person name="Delehaunty K."/>
            <person name="Dinkelacker I."/>
            <person name="Fulton L."/>
            <person name="Fulton R."/>
            <person name="Godfrey J."/>
            <person name="Minx P."/>
            <person name="Mitreva M."/>
            <person name="Roeseler W."/>
            <person name="Tian H."/>
            <person name="Witte H."/>
            <person name="Yang S.P."/>
            <person name="Wilson R.K."/>
            <person name="Sommer R.J."/>
        </authorList>
    </citation>
    <scope>NUCLEOTIDE SEQUENCE [LARGE SCALE GENOMIC DNA]</scope>
    <source>
        <strain evidence="2">PS312</strain>
    </source>
</reference>
<sequence>MILRTFLAAFLITVCFAEEETRNLVKRQMPYNPWFPGPFFGGPGGNPFFVGDQQFGFPFYGGLPPTQSNQPINVQYHRHGNNGVSWVWSTNPS</sequence>
<name>A0A454XQX1_PRIPA</name>
<reference evidence="1" key="2">
    <citation type="submission" date="2022-06" db="UniProtKB">
        <authorList>
            <consortium name="EnsemblMetazoa"/>
        </authorList>
    </citation>
    <scope>IDENTIFICATION</scope>
    <source>
        <strain evidence="1">PS312</strain>
    </source>
</reference>
<keyword evidence="2" id="KW-1185">Reference proteome</keyword>